<protein>
    <recommendedName>
        <fullName evidence="10">S-adenosylmethionine synthase</fullName>
        <shortName evidence="10">AdoMet synthase</shortName>
        <ecNumber evidence="10">2.5.1.6</ecNumber>
    </recommendedName>
    <alternativeName>
        <fullName evidence="10">MAT</fullName>
    </alternativeName>
    <alternativeName>
        <fullName evidence="10">Methionine adenosyltransferase</fullName>
    </alternativeName>
</protein>
<evidence type="ECO:0000256" key="9">
    <source>
        <dbReference type="ARBA" id="ARBA00022958"/>
    </source>
</evidence>
<evidence type="ECO:0000313" key="19">
    <source>
        <dbReference type="Proteomes" id="UP000502287"/>
    </source>
</evidence>
<comment type="cofactor">
    <cofactor evidence="10">
        <name>Mg(2+)</name>
        <dbReference type="ChEBI" id="CHEBI:18420"/>
    </cofactor>
    <text evidence="10">Binds 2 divalent ions per subunit.</text>
</comment>
<comment type="subunit">
    <text evidence="10">Homotetramer; dimer of dimers.</text>
</comment>
<dbReference type="Pfam" id="PF02773">
    <property type="entry name" value="S-AdoMet_synt_C"/>
    <property type="match status" value="1"/>
</dbReference>
<keyword evidence="4 10" id="KW-0808">Transferase</keyword>
<dbReference type="Gene3D" id="3.30.300.10">
    <property type="match status" value="3"/>
</dbReference>
<evidence type="ECO:0000256" key="12">
    <source>
        <dbReference type="RuleBase" id="RU004462"/>
    </source>
</evidence>
<dbReference type="GO" id="GO:0006730">
    <property type="term" value="P:one-carbon metabolic process"/>
    <property type="evidence" value="ECO:0007669"/>
    <property type="project" value="UniProtKB-KW"/>
</dbReference>
<feature type="region of interest" description="Flexible loop" evidence="10">
    <location>
        <begin position="99"/>
        <end position="109"/>
    </location>
</feature>
<dbReference type="InterPro" id="IPR022629">
    <property type="entry name" value="S-AdoMet_synt_central"/>
</dbReference>
<evidence type="ECO:0000313" key="16">
    <source>
        <dbReference type="EMBL" id="QIM65072.1"/>
    </source>
</evidence>
<keyword evidence="7 10" id="KW-0067">ATP-binding</keyword>
<reference evidence="17 18" key="2">
    <citation type="submission" date="2018-11" db="EMBL/GenBank/DDBJ databases">
        <title>Genomic Encyclopedia of Type Strains, Phase IV (KMG-IV): sequencing the most valuable type-strain genomes for metagenomic binning, comparative biology and taxonomic classification.</title>
        <authorList>
            <person name="Goeker M."/>
        </authorList>
    </citation>
    <scope>NUCLEOTIDE SEQUENCE [LARGE SCALE GENOMIC DNA]</scope>
    <source>
        <strain evidence="17 18">DSM 25797</strain>
    </source>
</reference>
<dbReference type="GO" id="GO:0005737">
    <property type="term" value="C:cytoplasm"/>
    <property type="evidence" value="ECO:0007669"/>
    <property type="project" value="UniProtKB-SubCell"/>
</dbReference>
<dbReference type="GO" id="GO:0004478">
    <property type="term" value="F:methionine adenosyltransferase activity"/>
    <property type="evidence" value="ECO:0007669"/>
    <property type="project" value="UniProtKB-UniRule"/>
</dbReference>
<dbReference type="InterPro" id="IPR022630">
    <property type="entry name" value="S-AdoMet_synt_C"/>
</dbReference>
<dbReference type="Proteomes" id="UP000502287">
    <property type="component" value="Chromosome"/>
</dbReference>
<dbReference type="InterPro" id="IPR022636">
    <property type="entry name" value="S-AdoMet_synthetase_sfam"/>
</dbReference>
<dbReference type="FunFam" id="3.30.300.10:FF:000003">
    <property type="entry name" value="S-adenosylmethionine synthase"/>
    <property type="match status" value="1"/>
</dbReference>
<keyword evidence="9 10" id="KW-0630">Potassium</keyword>
<evidence type="ECO:0000313" key="17">
    <source>
        <dbReference type="EMBL" id="RPE96513.1"/>
    </source>
</evidence>
<dbReference type="CDD" id="cd18079">
    <property type="entry name" value="S-AdoMet_synt"/>
    <property type="match status" value="1"/>
</dbReference>
<dbReference type="EMBL" id="RKQT01000001">
    <property type="protein sequence ID" value="RPE96513.1"/>
    <property type="molecule type" value="Genomic_DNA"/>
</dbReference>
<dbReference type="PANTHER" id="PTHR11964">
    <property type="entry name" value="S-ADENOSYLMETHIONINE SYNTHETASE"/>
    <property type="match status" value="1"/>
</dbReference>
<evidence type="ECO:0000313" key="18">
    <source>
        <dbReference type="Proteomes" id="UP000276901"/>
    </source>
</evidence>
<accession>A0AAE7C2E5</accession>
<feature type="binding site" evidence="10">
    <location>
        <position position="239"/>
    </location>
    <ligand>
        <name>ATP</name>
        <dbReference type="ChEBI" id="CHEBI:30616"/>
        <note>ligand shared between two neighboring subunits</note>
    </ligand>
</feature>
<comment type="catalytic activity">
    <reaction evidence="10">
        <text>L-methionine + ATP + H2O = S-adenosyl-L-methionine + phosphate + diphosphate</text>
        <dbReference type="Rhea" id="RHEA:21080"/>
        <dbReference type="ChEBI" id="CHEBI:15377"/>
        <dbReference type="ChEBI" id="CHEBI:30616"/>
        <dbReference type="ChEBI" id="CHEBI:33019"/>
        <dbReference type="ChEBI" id="CHEBI:43474"/>
        <dbReference type="ChEBI" id="CHEBI:57844"/>
        <dbReference type="ChEBI" id="CHEBI:59789"/>
        <dbReference type="EC" id="2.5.1.6"/>
    </reaction>
</comment>
<comment type="similarity">
    <text evidence="2 10 12">Belongs to the AdoMet synthase family.</text>
</comment>
<evidence type="ECO:0000259" key="15">
    <source>
        <dbReference type="Pfam" id="PF02773"/>
    </source>
</evidence>
<evidence type="ECO:0000256" key="1">
    <source>
        <dbReference type="ARBA" id="ARBA00005224"/>
    </source>
</evidence>
<evidence type="ECO:0000259" key="14">
    <source>
        <dbReference type="Pfam" id="PF02772"/>
    </source>
</evidence>
<feature type="binding site" description="in other chain" evidence="10">
    <location>
        <position position="56"/>
    </location>
    <ligand>
        <name>L-methionine</name>
        <dbReference type="ChEBI" id="CHEBI:57844"/>
        <note>ligand shared between two neighboring subunits</note>
    </ligand>
</feature>
<evidence type="ECO:0000256" key="2">
    <source>
        <dbReference type="ARBA" id="ARBA00009685"/>
    </source>
</evidence>
<feature type="binding site" description="in other chain" evidence="10">
    <location>
        <position position="99"/>
    </location>
    <ligand>
        <name>L-methionine</name>
        <dbReference type="ChEBI" id="CHEBI:57844"/>
        <note>ligand shared between two neighboring subunits</note>
    </ligand>
</feature>
<dbReference type="Pfam" id="PF00438">
    <property type="entry name" value="S-AdoMet_synt_N"/>
    <property type="match status" value="1"/>
</dbReference>
<dbReference type="PROSITE" id="PS00377">
    <property type="entry name" value="ADOMET_SYNTHASE_2"/>
    <property type="match status" value="1"/>
</dbReference>
<keyword evidence="8 10" id="KW-0460">Magnesium</keyword>
<keyword evidence="3 10" id="KW-0554">One-carbon metabolism</keyword>
<evidence type="ECO:0000256" key="11">
    <source>
        <dbReference type="RuleBase" id="RU000542"/>
    </source>
</evidence>
<dbReference type="NCBIfam" id="TIGR01034">
    <property type="entry name" value="metK"/>
    <property type="match status" value="1"/>
</dbReference>
<dbReference type="EC" id="2.5.1.6" evidence="10"/>
<feature type="binding site" evidence="10">
    <location>
        <position position="17"/>
    </location>
    <ligand>
        <name>Mg(2+)</name>
        <dbReference type="ChEBI" id="CHEBI:18420"/>
    </ligand>
</feature>
<gene>
    <name evidence="10" type="primary">metK</name>
    <name evidence="16" type="ORF">A4G17_06300</name>
    <name evidence="17" type="ORF">EDC49_0907</name>
</gene>
<dbReference type="SUPFAM" id="SSF55973">
    <property type="entry name" value="S-adenosylmethionine synthetase"/>
    <property type="match status" value="3"/>
</dbReference>
<comment type="pathway">
    <text evidence="1 10">Amino-acid biosynthesis; S-adenosyl-L-methionine biosynthesis; S-adenosyl-L-methionine from L-methionine: step 1/1.</text>
</comment>
<dbReference type="Pfam" id="PF02772">
    <property type="entry name" value="S-AdoMet_synt_M"/>
    <property type="match status" value="1"/>
</dbReference>
<proteinExistence type="inferred from homology"/>
<comment type="subcellular location">
    <subcellularLocation>
        <location evidence="10 11">Cytoplasm</location>
    </subcellularLocation>
</comment>
<evidence type="ECO:0000256" key="8">
    <source>
        <dbReference type="ARBA" id="ARBA00022842"/>
    </source>
</evidence>
<keyword evidence="6 10" id="KW-0547">Nucleotide-binding</keyword>
<evidence type="ECO:0000259" key="13">
    <source>
        <dbReference type="Pfam" id="PF00438"/>
    </source>
</evidence>
<feature type="domain" description="S-adenosylmethionine synthetase N-terminal" evidence="13">
    <location>
        <begin position="5"/>
        <end position="101"/>
    </location>
</feature>
<evidence type="ECO:0000256" key="7">
    <source>
        <dbReference type="ARBA" id="ARBA00022840"/>
    </source>
</evidence>
<dbReference type="PROSITE" id="PS00376">
    <property type="entry name" value="ADOMET_SYNTHASE_1"/>
    <property type="match status" value="1"/>
</dbReference>
<feature type="binding site" description="in other chain" evidence="10">
    <location>
        <begin position="164"/>
        <end position="166"/>
    </location>
    <ligand>
        <name>ATP</name>
        <dbReference type="ChEBI" id="CHEBI:30616"/>
        <note>ligand shared between two neighboring subunits</note>
    </ligand>
</feature>
<evidence type="ECO:0000256" key="3">
    <source>
        <dbReference type="ARBA" id="ARBA00022563"/>
    </source>
</evidence>
<evidence type="ECO:0000256" key="6">
    <source>
        <dbReference type="ARBA" id="ARBA00022741"/>
    </source>
</evidence>
<feature type="domain" description="S-adenosylmethionine synthetase central" evidence="14">
    <location>
        <begin position="114"/>
        <end position="231"/>
    </location>
</feature>
<evidence type="ECO:0000256" key="10">
    <source>
        <dbReference type="HAMAP-Rule" id="MF_00086"/>
    </source>
</evidence>
<feature type="binding site" description="in other chain" evidence="10">
    <location>
        <position position="270"/>
    </location>
    <ligand>
        <name>L-methionine</name>
        <dbReference type="ChEBI" id="CHEBI:57844"/>
        <note>ligand shared between two neighboring subunits</note>
    </ligand>
</feature>
<feature type="binding site" evidence="10">
    <location>
        <position position="262"/>
    </location>
    <ligand>
        <name>ATP</name>
        <dbReference type="ChEBI" id="CHEBI:30616"/>
        <note>ligand shared between two neighboring subunits</note>
    </ligand>
</feature>
<feature type="binding site" description="in other chain" evidence="10">
    <location>
        <begin position="230"/>
        <end position="231"/>
    </location>
    <ligand>
        <name>ATP</name>
        <dbReference type="ChEBI" id="CHEBI:30616"/>
        <note>ligand shared between two neighboring subunits</note>
    </ligand>
</feature>
<evidence type="ECO:0000256" key="5">
    <source>
        <dbReference type="ARBA" id="ARBA00022723"/>
    </source>
</evidence>
<comment type="cofactor">
    <cofactor evidence="10">
        <name>K(+)</name>
        <dbReference type="ChEBI" id="CHEBI:29103"/>
    </cofactor>
    <text evidence="10">Binds 1 potassium ion per subunit.</text>
</comment>
<dbReference type="InterPro" id="IPR002133">
    <property type="entry name" value="S-AdoMet_synthetase"/>
</dbReference>
<dbReference type="PIRSF" id="PIRSF000497">
    <property type="entry name" value="MAT"/>
    <property type="match status" value="1"/>
</dbReference>
<feature type="binding site" evidence="10">
    <location>
        <position position="266"/>
    </location>
    <ligand>
        <name>ATP</name>
        <dbReference type="ChEBI" id="CHEBI:30616"/>
        <note>ligand shared between two neighboring subunits</note>
    </ligand>
</feature>
<dbReference type="InterPro" id="IPR022631">
    <property type="entry name" value="ADOMET_SYNTHASE_CS"/>
</dbReference>
<dbReference type="EMBL" id="CP015029">
    <property type="protein sequence ID" value="QIM65072.1"/>
    <property type="molecule type" value="Genomic_DNA"/>
</dbReference>
<keyword evidence="10" id="KW-0963">Cytoplasm</keyword>
<feature type="binding site" description="in other chain" evidence="10">
    <location>
        <begin position="245"/>
        <end position="246"/>
    </location>
    <ligand>
        <name>ATP</name>
        <dbReference type="ChEBI" id="CHEBI:30616"/>
        <note>ligand shared between two neighboring subunits</note>
    </ligand>
</feature>
<dbReference type="GO" id="GO:0000287">
    <property type="term" value="F:magnesium ion binding"/>
    <property type="evidence" value="ECO:0007669"/>
    <property type="project" value="UniProtKB-UniRule"/>
</dbReference>
<keyword evidence="18" id="KW-1185">Reference proteome</keyword>
<comment type="function">
    <text evidence="10">Catalyzes the formation of S-adenosylmethionine (AdoMet) from methionine and ATP. The overall synthetic reaction is composed of two sequential steps, AdoMet formation and the subsequent tripolyphosphate hydrolysis which occurs prior to release of AdoMet from the enzyme.</text>
</comment>
<dbReference type="Proteomes" id="UP000276901">
    <property type="component" value="Unassembled WGS sequence"/>
</dbReference>
<dbReference type="GO" id="GO:0006556">
    <property type="term" value="P:S-adenosylmethionine biosynthetic process"/>
    <property type="evidence" value="ECO:0007669"/>
    <property type="project" value="UniProtKB-UniRule"/>
</dbReference>
<evidence type="ECO:0000256" key="4">
    <source>
        <dbReference type="ARBA" id="ARBA00022679"/>
    </source>
</evidence>
<organism evidence="16 19">
    <name type="scientific">Frederiksenia canicola</name>
    <dbReference type="NCBI Taxonomy" id="123824"/>
    <lineage>
        <taxon>Bacteria</taxon>
        <taxon>Pseudomonadati</taxon>
        <taxon>Pseudomonadota</taxon>
        <taxon>Gammaproteobacteria</taxon>
        <taxon>Pasteurellales</taxon>
        <taxon>Pasteurellaceae</taxon>
        <taxon>Frederiksenia</taxon>
    </lineage>
</organism>
<dbReference type="InterPro" id="IPR022628">
    <property type="entry name" value="S-AdoMet_synt_N"/>
</dbReference>
<feature type="domain" description="S-adenosylmethionine synthetase C-terminal" evidence="15">
    <location>
        <begin position="233"/>
        <end position="370"/>
    </location>
</feature>
<feature type="binding site" description="in other chain" evidence="10">
    <location>
        <position position="15"/>
    </location>
    <ligand>
        <name>ATP</name>
        <dbReference type="ChEBI" id="CHEBI:30616"/>
        <note>ligand shared between two neighboring subunits</note>
    </ligand>
</feature>
<reference evidence="16 19" key="1">
    <citation type="submission" date="2016-03" db="EMBL/GenBank/DDBJ databases">
        <authorList>
            <person name="Hansen M.J."/>
            <person name="Bojesen A.M."/>
            <person name="Planet P."/>
        </authorList>
    </citation>
    <scope>NUCLEOTIDE SEQUENCE [LARGE SCALE GENOMIC DNA]</scope>
    <source>
        <strain evidence="16 19">HPA 21</strain>
    </source>
</reference>
<feature type="binding site" evidence="10">
    <location>
        <position position="239"/>
    </location>
    <ligand>
        <name>L-methionine</name>
        <dbReference type="ChEBI" id="CHEBI:57844"/>
        <note>ligand shared between two neighboring subunits</note>
    </ligand>
</feature>
<feature type="binding site" evidence="10">
    <location>
        <position position="43"/>
    </location>
    <ligand>
        <name>K(+)</name>
        <dbReference type="ChEBI" id="CHEBI:29103"/>
    </ligand>
</feature>
<dbReference type="RefSeq" id="WP_123956405.1">
    <property type="nucleotide sequence ID" value="NZ_CP015029.1"/>
</dbReference>
<dbReference type="HAMAP" id="MF_00086">
    <property type="entry name" value="S_AdoMet_synth1"/>
    <property type="match status" value="1"/>
</dbReference>
<keyword evidence="5 10" id="KW-0479">Metal-binding</keyword>
<dbReference type="GO" id="GO:0005524">
    <property type="term" value="F:ATP binding"/>
    <property type="evidence" value="ECO:0007669"/>
    <property type="project" value="UniProtKB-UniRule"/>
</dbReference>
<dbReference type="AlphaFoldDB" id="A0AAE7C2E5"/>
<dbReference type="KEGG" id="fcl:A4G17_06300"/>
<name>A0AAE7C2E5_9PAST</name>
<sequence>MTINLFTSESVSEGHPDKIADQISDAVLDEILKQDPKARVACETYVKTGMALVGGEITTSAWVDIENLTRQVICDIGYTHSDMGFDAHSCAVLNAIGKQSPDINQGVDRANPLEQGAGDQGIMFGYATNETEVLMPAPITYAHRLMEQQAKVRKSGKLDWLRPDAKSQLTFIYEDNKIKGIDAVVLSTQHAEHVSQKDVFEGVMEEIIKPVLPSEWLSQDTKYFINPTGRFVIGGPMGDCGLTGRKIIVDTYGGAARHGGGAFSGKDPSKVDRSAAYAARYVAKNIVAAGLADRCEIQLSYAIGIAEPTSIMVETFGTGKVANDVLVKLVREFFDLRPYGLIQMLDLIRPIYRETAAYGHFGREHFPWEKTDKAAALREAAGLK</sequence>